<organism evidence="4 5">
    <name type="scientific">Ilumatobacter fluminis</name>
    <dbReference type="NCBI Taxonomy" id="467091"/>
    <lineage>
        <taxon>Bacteria</taxon>
        <taxon>Bacillati</taxon>
        <taxon>Actinomycetota</taxon>
        <taxon>Acidimicrobiia</taxon>
        <taxon>Acidimicrobiales</taxon>
        <taxon>Ilumatobacteraceae</taxon>
        <taxon>Ilumatobacter</taxon>
    </lineage>
</organism>
<dbReference type="Proteomes" id="UP000294558">
    <property type="component" value="Unassembled WGS sequence"/>
</dbReference>
<keyword evidence="5" id="KW-1185">Reference proteome</keyword>
<evidence type="ECO:0000259" key="3">
    <source>
        <dbReference type="PROSITE" id="PS50887"/>
    </source>
</evidence>
<feature type="transmembrane region" description="Helical" evidence="1">
    <location>
        <begin position="12"/>
        <end position="33"/>
    </location>
</feature>
<dbReference type="PANTHER" id="PTHR44757:SF2">
    <property type="entry name" value="BIOFILM ARCHITECTURE MAINTENANCE PROTEIN MBAA"/>
    <property type="match status" value="1"/>
</dbReference>
<evidence type="ECO:0000259" key="2">
    <source>
        <dbReference type="PROSITE" id="PS50883"/>
    </source>
</evidence>
<dbReference type="SMART" id="SM00267">
    <property type="entry name" value="GGDEF"/>
    <property type="match status" value="1"/>
</dbReference>
<feature type="transmembrane region" description="Helical" evidence="1">
    <location>
        <begin position="288"/>
        <end position="308"/>
    </location>
</feature>
<gene>
    <name evidence="4" type="ORF">BDK89_1752</name>
</gene>
<dbReference type="InterPro" id="IPR052155">
    <property type="entry name" value="Biofilm_reg_signaling"/>
</dbReference>
<feature type="transmembrane region" description="Helical" evidence="1">
    <location>
        <begin position="127"/>
        <end position="146"/>
    </location>
</feature>
<dbReference type="InterPro" id="IPR043128">
    <property type="entry name" value="Rev_trsase/Diguanyl_cyclase"/>
</dbReference>
<keyword evidence="1" id="KW-0472">Membrane</keyword>
<dbReference type="CDD" id="cd01949">
    <property type="entry name" value="GGDEF"/>
    <property type="match status" value="1"/>
</dbReference>
<evidence type="ECO:0000313" key="4">
    <source>
        <dbReference type="EMBL" id="TDT16168.1"/>
    </source>
</evidence>
<dbReference type="InterPro" id="IPR001633">
    <property type="entry name" value="EAL_dom"/>
</dbReference>
<feature type="transmembrane region" description="Helical" evidence="1">
    <location>
        <begin position="190"/>
        <end position="207"/>
    </location>
</feature>
<reference evidence="4 5" key="1">
    <citation type="submission" date="2019-03" db="EMBL/GenBank/DDBJ databases">
        <title>Sequencing the genomes of 1000 actinobacteria strains.</title>
        <authorList>
            <person name="Klenk H.-P."/>
        </authorList>
    </citation>
    <scope>NUCLEOTIDE SEQUENCE [LARGE SCALE GENOMIC DNA]</scope>
    <source>
        <strain evidence="4 5">DSM 18936</strain>
    </source>
</reference>
<dbReference type="Gene3D" id="3.20.20.450">
    <property type="entry name" value="EAL domain"/>
    <property type="match status" value="1"/>
</dbReference>
<feature type="transmembrane region" description="Helical" evidence="1">
    <location>
        <begin position="39"/>
        <end position="56"/>
    </location>
</feature>
<accession>A0A4V3EIY0</accession>
<dbReference type="CDD" id="cd01948">
    <property type="entry name" value="EAL"/>
    <property type="match status" value="1"/>
</dbReference>
<keyword evidence="1" id="KW-0812">Transmembrane</keyword>
<protein>
    <submittedName>
        <fullName evidence="4">Diguanylate cyclase (GGDEF)-like protein</fullName>
    </submittedName>
</protein>
<evidence type="ECO:0000256" key="1">
    <source>
        <dbReference type="SAM" id="Phobius"/>
    </source>
</evidence>
<dbReference type="InterPro" id="IPR029787">
    <property type="entry name" value="Nucleotide_cyclase"/>
</dbReference>
<dbReference type="InterPro" id="IPR000160">
    <property type="entry name" value="GGDEF_dom"/>
</dbReference>
<sequence>MSNAMADSVSRWRTIVPWMALVVIALVLTASLITGQVITPFWNVTMVLVAVGVAVYSRAVNGIHAIYGVVMTVAVLHLVLSDAQRDIAVDRPLTWPEMLGDLAVAIGVVAALGFSTARRLGAPAGRYLVEVAVVFIGSSIATWVLLTQPLLDQGESASRAFVSSLFLPVTVLVAAFVVDLWNHGLRRNRAMQLCALSAIVFAAGSFAERLQLVGTVDVEGSLMGATVYSLAAALVLAAIAHPSFRYHLDDRTPAPTDVGRARLLIMGVSVLGAVTLTAVRPPDGPLDIAVRVGATVLLIVLVVVRLAIALHEHEVARRSLHERVHSDELTGLPTRTRFVEVVGDVLESNWRSEHQPTVIHLNLDRFKNINDTFGHHGANEVLSEVARRVAEAASSFGATVARIGGDEFAVIDASTTSVDDAVIHAEVLRAAVSRPIAVGEAPIFITTSVGVAMVPAKRSITAEELLRRADIANHRAKSDGANRVAVFDESMQDNVAKRMDIEHALHGAIGRQEMRLYHQPIVDISTGRVTGFEALIRWQRSDGTIMSPATFIPVAEDTGMICEIGAWALRDALSELRGWIDDGVVPPSTTMSVNVSPRQIADPNFASIVRHALSVTAVPAHLLWLEMTESMMLDEPELAENTLREIRAMGVQLALDDFGTGFSSLSLLQNFPIQRIKIDRAFVQGIAENTNDRSLVRTIIALGQSMGLDLVAEGVETVHQLQSLRDLGCNKAQGFLISHPVPAPAMGSTMTALAELSELSLFRATTAGTDRVDIPVPVPAGAGMVGMSPRGPIGQPVI</sequence>
<dbReference type="Pfam" id="PF00990">
    <property type="entry name" value="GGDEF"/>
    <property type="match status" value="1"/>
</dbReference>
<name>A0A4V3EIY0_9ACTN</name>
<dbReference type="PROSITE" id="PS50883">
    <property type="entry name" value="EAL"/>
    <property type="match status" value="1"/>
</dbReference>
<dbReference type="SUPFAM" id="SSF141868">
    <property type="entry name" value="EAL domain-like"/>
    <property type="match status" value="1"/>
</dbReference>
<dbReference type="PANTHER" id="PTHR44757">
    <property type="entry name" value="DIGUANYLATE CYCLASE DGCP"/>
    <property type="match status" value="1"/>
</dbReference>
<dbReference type="NCBIfam" id="TIGR00254">
    <property type="entry name" value="GGDEF"/>
    <property type="match status" value="1"/>
</dbReference>
<dbReference type="Pfam" id="PF00563">
    <property type="entry name" value="EAL"/>
    <property type="match status" value="1"/>
</dbReference>
<proteinExistence type="predicted"/>
<dbReference type="Gene3D" id="3.30.70.270">
    <property type="match status" value="1"/>
</dbReference>
<feature type="domain" description="EAL" evidence="2">
    <location>
        <begin position="498"/>
        <end position="754"/>
    </location>
</feature>
<comment type="caution">
    <text evidence="4">The sequence shown here is derived from an EMBL/GenBank/DDBJ whole genome shotgun (WGS) entry which is preliminary data.</text>
</comment>
<dbReference type="InterPro" id="IPR035919">
    <property type="entry name" value="EAL_sf"/>
</dbReference>
<dbReference type="EMBL" id="SOAU01000001">
    <property type="protein sequence ID" value="TDT16168.1"/>
    <property type="molecule type" value="Genomic_DNA"/>
</dbReference>
<feature type="transmembrane region" description="Helical" evidence="1">
    <location>
        <begin position="93"/>
        <end position="115"/>
    </location>
</feature>
<dbReference type="SMART" id="SM00052">
    <property type="entry name" value="EAL"/>
    <property type="match status" value="1"/>
</dbReference>
<keyword evidence="1" id="KW-1133">Transmembrane helix</keyword>
<dbReference type="PROSITE" id="PS50887">
    <property type="entry name" value="GGDEF"/>
    <property type="match status" value="1"/>
</dbReference>
<feature type="transmembrane region" description="Helical" evidence="1">
    <location>
        <begin position="222"/>
        <end position="240"/>
    </location>
</feature>
<feature type="transmembrane region" description="Helical" evidence="1">
    <location>
        <begin position="158"/>
        <end position="178"/>
    </location>
</feature>
<evidence type="ECO:0000313" key="5">
    <source>
        <dbReference type="Proteomes" id="UP000294558"/>
    </source>
</evidence>
<dbReference type="AlphaFoldDB" id="A0A4V3EIY0"/>
<feature type="transmembrane region" description="Helical" evidence="1">
    <location>
        <begin position="63"/>
        <end position="81"/>
    </location>
</feature>
<feature type="domain" description="GGDEF" evidence="3">
    <location>
        <begin position="354"/>
        <end position="489"/>
    </location>
</feature>
<dbReference type="SUPFAM" id="SSF55073">
    <property type="entry name" value="Nucleotide cyclase"/>
    <property type="match status" value="1"/>
</dbReference>